<reference evidence="2" key="1">
    <citation type="journal article" date="2020" name="Stud. Mycol.">
        <title>101 Dothideomycetes genomes: a test case for predicting lifestyles and emergence of pathogens.</title>
        <authorList>
            <person name="Haridas S."/>
            <person name="Albert R."/>
            <person name="Binder M."/>
            <person name="Bloem J."/>
            <person name="Labutti K."/>
            <person name="Salamov A."/>
            <person name="Andreopoulos B."/>
            <person name="Baker S."/>
            <person name="Barry K."/>
            <person name="Bills G."/>
            <person name="Bluhm B."/>
            <person name="Cannon C."/>
            <person name="Castanera R."/>
            <person name="Culley D."/>
            <person name="Daum C."/>
            <person name="Ezra D."/>
            <person name="Gonzalez J."/>
            <person name="Henrissat B."/>
            <person name="Kuo A."/>
            <person name="Liang C."/>
            <person name="Lipzen A."/>
            <person name="Lutzoni F."/>
            <person name="Magnuson J."/>
            <person name="Mondo S."/>
            <person name="Nolan M."/>
            <person name="Ohm R."/>
            <person name="Pangilinan J."/>
            <person name="Park H.-J."/>
            <person name="Ramirez L."/>
            <person name="Alfaro M."/>
            <person name="Sun H."/>
            <person name="Tritt A."/>
            <person name="Yoshinaga Y."/>
            <person name="Zwiers L.-H."/>
            <person name="Turgeon B."/>
            <person name="Goodwin S."/>
            <person name="Spatafora J."/>
            <person name="Crous P."/>
            <person name="Grigoriev I."/>
        </authorList>
    </citation>
    <scope>NUCLEOTIDE SEQUENCE</scope>
    <source>
        <strain evidence="2">CBS 279.74</strain>
    </source>
</reference>
<evidence type="ECO:0000256" key="1">
    <source>
        <dbReference type="SAM" id="MobiDB-lite"/>
    </source>
</evidence>
<evidence type="ECO:0000313" key="2">
    <source>
        <dbReference type="EMBL" id="KAF2712654.1"/>
    </source>
</evidence>
<gene>
    <name evidence="2" type="ORF">K504DRAFT_452813</name>
</gene>
<organism evidence="2 3">
    <name type="scientific">Pleomassaria siparia CBS 279.74</name>
    <dbReference type="NCBI Taxonomy" id="1314801"/>
    <lineage>
        <taxon>Eukaryota</taxon>
        <taxon>Fungi</taxon>
        <taxon>Dikarya</taxon>
        <taxon>Ascomycota</taxon>
        <taxon>Pezizomycotina</taxon>
        <taxon>Dothideomycetes</taxon>
        <taxon>Pleosporomycetidae</taxon>
        <taxon>Pleosporales</taxon>
        <taxon>Pleomassariaceae</taxon>
        <taxon>Pleomassaria</taxon>
    </lineage>
</organism>
<sequence>MVRMFTINHFNESSVSKQEEPPETSTSTRPPTNNMAPAPPNNISEAGSWLDVSPPEVTTITPTTSSVSSHELRQLQNIISRFNAIRELLIISRVDTIRELLTEIQISVSNRELVMRLWARKPGHNLGTPRDAAWRRRAQAHNRTFYDVQSQVETMGDDAATIAMEMLVGWEDKVEKLRLGTLNLADRLDEEDMWDHYAEDSEKMLTPGWNWADAVAKGAPCLDDEVCPLDTTKMNEHEDAGQYSDHYADTAS</sequence>
<feature type="compositionally biased region" description="Low complexity" evidence="1">
    <location>
        <begin position="23"/>
        <end position="36"/>
    </location>
</feature>
<evidence type="ECO:0000313" key="3">
    <source>
        <dbReference type="Proteomes" id="UP000799428"/>
    </source>
</evidence>
<proteinExistence type="predicted"/>
<keyword evidence="3" id="KW-1185">Reference proteome</keyword>
<dbReference type="OrthoDB" id="10524110at2759"/>
<accession>A0A6G1KIJ0</accession>
<dbReference type="AlphaFoldDB" id="A0A6G1KIJ0"/>
<feature type="region of interest" description="Disordered" evidence="1">
    <location>
        <begin position="1"/>
        <end position="52"/>
    </location>
</feature>
<name>A0A6G1KIJ0_9PLEO</name>
<dbReference type="Proteomes" id="UP000799428">
    <property type="component" value="Unassembled WGS sequence"/>
</dbReference>
<dbReference type="EMBL" id="MU005766">
    <property type="protein sequence ID" value="KAF2712654.1"/>
    <property type="molecule type" value="Genomic_DNA"/>
</dbReference>
<protein>
    <submittedName>
        <fullName evidence="2">Uncharacterized protein</fullName>
    </submittedName>
</protein>